<dbReference type="GO" id="GO:0006869">
    <property type="term" value="P:lipid transport"/>
    <property type="evidence" value="ECO:0007669"/>
    <property type="project" value="UniProtKB-KW"/>
</dbReference>
<evidence type="ECO:0000313" key="7">
    <source>
        <dbReference type="Proteomes" id="UP000318571"/>
    </source>
</evidence>
<dbReference type="Gene3D" id="2.40.160.120">
    <property type="match status" value="1"/>
</dbReference>
<dbReference type="InterPro" id="IPR000648">
    <property type="entry name" value="Oxysterol-bd"/>
</dbReference>
<evidence type="ECO:0000256" key="4">
    <source>
        <dbReference type="SAM" id="Coils"/>
    </source>
</evidence>
<evidence type="ECO:0000256" key="1">
    <source>
        <dbReference type="ARBA" id="ARBA00023121"/>
    </source>
</evidence>
<sequence length="557" mass="63937">MSSNGEIVLPQGHSGRRERLPVPQPEKSDVNFWTYLKKCIGKELSKITMPVQWNEPVSLLQRLSEYMNYAYLLSTAAQVDQIETRMSFIATFAVSSLAANFKRMGKPFNPLLGETYELQLKDFRFFTEQVCHHPPVSAFYADSPEGHFKFHGSVKPQTKFWGKSLEFQPIGVCSVELPKRDEVYTWNNVNCVIHNILVGSLWMEQVGVMDIVNQTSNHRVLLSFKAGGWFSGGDDLHFVEGFLIDEKKTKLRFFYGRWTSYFCSVDIPSLEEFLNASVDKVKPDASNMPKHAPIDLCAIPNSKVLWQVEPRPEDSKAYYNFSQFTMGLNELLPKMENNLCRTDSRLRPDIRALENGELDQAAEEKDRLEIKQREYRKQFKGKKESEWWTPIWSSIAMSEEGDHHKVHFNEESEEHTNEIRIEFKGEGDKQGIVISLGFLQIFHKYEIIIDLPREKIPDTGNLVQKHTEPPNINCRLVQFEDKDDKTVGIHLHFFAHKDKICQETIVLTDGAKNVPLNVKAKVLGKGKGTGALRNGIKCIEILKDPNESENDTDWDGF</sequence>
<dbReference type="Pfam" id="PF01237">
    <property type="entry name" value="Oxysterol_BP"/>
    <property type="match status" value="1"/>
</dbReference>
<protein>
    <recommendedName>
        <fullName evidence="3">Oxysterol-binding protein</fullName>
    </recommendedName>
</protein>
<feature type="region of interest" description="Disordered" evidence="5">
    <location>
        <begin position="1"/>
        <end position="23"/>
    </location>
</feature>
<dbReference type="FunFam" id="2.40.160.120:FF:000005">
    <property type="entry name" value="Oxysterol-binding protein"/>
    <property type="match status" value="1"/>
</dbReference>
<comment type="similarity">
    <text evidence="2">Belongs to the OSBP family.</text>
</comment>
<dbReference type="GO" id="GO:0005829">
    <property type="term" value="C:cytosol"/>
    <property type="evidence" value="ECO:0007669"/>
    <property type="project" value="TreeGrafter"/>
</dbReference>
<dbReference type="OMA" id="RPSNCNE"/>
<evidence type="ECO:0000256" key="2">
    <source>
        <dbReference type="RuleBase" id="RU003844"/>
    </source>
</evidence>
<dbReference type="PANTHER" id="PTHR10972:SF209">
    <property type="entry name" value="OXYSTEROL-BINDING PROTEIN"/>
    <property type="match status" value="1"/>
</dbReference>
<dbReference type="Proteomes" id="UP000318571">
    <property type="component" value="Chromosome 5"/>
</dbReference>
<keyword evidence="4" id="KW-0175">Coiled coil</keyword>
<evidence type="ECO:0000313" key="6">
    <source>
        <dbReference type="EMBL" id="TRY76262.1"/>
    </source>
</evidence>
<reference evidence="6 7" key="1">
    <citation type="journal article" date="2018" name="Nat. Ecol. Evol.">
        <title>Genomic signatures of mitonuclear coevolution across populations of Tigriopus californicus.</title>
        <authorList>
            <person name="Barreto F.S."/>
            <person name="Watson E.T."/>
            <person name="Lima T.G."/>
            <person name="Willett C.S."/>
            <person name="Edmands S."/>
            <person name="Li W."/>
            <person name="Burton R.S."/>
        </authorList>
    </citation>
    <scope>NUCLEOTIDE SEQUENCE [LARGE SCALE GENOMIC DNA]</scope>
    <source>
        <strain evidence="6 7">San Diego</strain>
    </source>
</reference>
<dbReference type="PROSITE" id="PS01013">
    <property type="entry name" value="OSBP"/>
    <property type="match status" value="1"/>
</dbReference>
<feature type="coiled-coil region" evidence="4">
    <location>
        <begin position="351"/>
        <end position="378"/>
    </location>
</feature>
<dbReference type="SUPFAM" id="SSF144000">
    <property type="entry name" value="Oxysterol-binding protein-like"/>
    <property type="match status" value="1"/>
</dbReference>
<gene>
    <name evidence="6" type="ORF">TCAL_02673</name>
</gene>
<evidence type="ECO:0000256" key="3">
    <source>
        <dbReference type="RuleBase" id="RU003845"/>
    </source>
</evidence>
<dbReference type="EMBL" id="VCGU01000004">
    <property type="protein sequence ID" value="TRY76262.1"/>
    <property type="molecule type" value="Genomic_DNA"/>
</dbReference>
<dbReference type="AlphaFoldDB" id="A0A553PF05"/>
<dbReference type="GO" id="GO:0097038">
    <property type="term" value="C:perinuclear endoplasmic reticulum"/>
    <property type="evidence" value="ECO:0007669"/>
    <property type="project" value="TreeGrafter"/>
</dbReference>
<comment type="caution">
    <text evidence="6">The sequence shown here is derived from an EMBL/GenBank/DDBJ whole genome shotgun (WGS) entry which is preliminary data.</text>
</comment>
<dbReference type="GO" id="GO:0005886">
    <property type="term" value="C:plasma membrane"/>
    <property type="evidence" value="ECO:0007669"/>
    <property type="project" value="TreeGrafter"/>
</dbReference>
<keyword evidence="3" id="KW-0813">Transport</keyword>
<dbReference type="PANTHER" id="PTHR10972">
    <property type="entry name" value="OXYSTEROL-BINDING PROTEIN-RELATED"/>
    <property type="match status" value="1"/>
</dbReference>
<evidence type="ECO:0000256" key="5">
    <source>
        <dbReference type="SAM" id="MobiDB-lite"/>
    </source>
</evidence>
<dbReference type="InterPro" id="IPR018494">
    <property type="entry name" value="Oxysterol-bd_CS"/>
</dbReference>
<accession>A0A553PF05</accession>
<keyword evidence="3" id="KW-0445">Lipid transport</keyword>
<organism evidence="6 7">
    <name type="scientific">Tigriopus californicus</name>
    <name type="common">Marine copepod</name>
    <dbReference type="NCBI Taxonomy" id="6832"/>
    <lineage>
        <taxon>Eukaryota</taxon>
        <taxon>Metazoa</taxon>
        <taxon>Ecdysozoa</taxon>
        <taxon>Arthropoda</taxon>
        <taxon>Crustacea</taxon>
        <taxon>Multicrustacea</taxon>
        <taxon>Hexanauplia</taxon>
        <taxon>Copepoda</taxon>
        <taxon>Harpacticoida</taxon>
        <taxon>Harpacticidae</taxon>
        <taxon>Tigriopus</taxon>
    </lineage>
</organism>
<keyword evidence="7" id="KW-1185">Reference proteome</keyword>
<name>A0A553PF05_TIGCA</name>
<dbReference type="GO" id="GO:0032934">
    <property type="term" value="F:sterol binding"/>
    <property type="evidence" value="ECO:0007669"/>
    <property type="project" value="TreeGrafter"/>
</dbReference>
<keyword evidence="1" id="KW-0446">Lipid-binding</keyword>
<dbReference type="STRING" id="6832.A0A553PF05"/>
<proteinExistence type="inferred from homology"/>
<dbReference type="InterPro" id="IPR037239">
    <property type="entry name" value="OSBP_sf"/>
</dbReference>